<dbReference type="Proteomes" id="UP001248581">
    <property type="component" value="Chromosome"/>
</dbReference>
<evidence type="ECO:0008006" key="3">
    <source>
        <dbReference type="Google" id="ProtNLM"/>
    </source>
</evidence>
<proteinExistence type="predicted"/>
<name>A0ABY9TFG5_9GAMM</name>
<dbReference type="EMBL" id="CP134146">
    <property type="protein sequence ID" value="WNC67482.1"/>
    <property type="molecule type" value="Genomic_DNA"/>
</dbReference>
<dbReference type="RefSeq" id="WP_348386641.1">
    <property type="nucleotide sequence ID" value="NZ_CP134146.1"/>
</dbReference>
<evidence type="ECO:0000313" key="2">
    <source>
        <dbReference type="Proteomes" id="UP001248581"/>
    </source>
</evidence>
<keyword evidence="2" id="KW-1185">Reference proteome</keyword>
<evidence type="ECO:0000313" key="1">
    <source>
        <dbReference type="EMBL" id="WNC67482.1"/>
    </source>
</evidence>
<organism evidence="1 2">
    <name type="scientific">Thalassotalea nanhaiensis</name>
    <dbReference type="NCBI Taxonomy" id="3065648"/>
    <lineage>
        <taxon>Bacteria</taxon>
        <taxon>Pseudomonadati</taxon>
        <taxon>Pseudomonadota</taxon>
        <taxon>Gammaproteobacteria</taxon>
        <taxon>Alteromonadales</taxon>
        <taxon>Colwelliaceae</taxon>
        <taxon>Thalassotalea</taxon>
    </lineage>
</organism>
<protein>
    <recommendedName>
        <fullName evidence="3">DUF2004 domain-containing protein</fullName>
    </recommendedName>
</protein>
<accession>A0ABY9TFG5</accession>
<reference evidence="2" key="1">
    <citation type="submission" date="2023-09" db="EMBL/GenBank/DDBJ databases">
        <authorList>
            <person name="Li S."/>
            <person name="Li X."/>
            <person name="Zhang C."/>
            <person name="Zhao Z."/>
        </authorList>
    </citation>
    <scope>NUCLEOTIDE SEQUENCE [LARGE SCALE GENOMIC DNA]</scope>
    <source>
        <strain evidence="2">SQ345</strain>
    </source>
</reference>
<sequence>MGAIRIKEFMVFFSNLFGRKKSVTFEVPELGAFEYFKDEVDEYWQIENPVGKLPEKFDFGAIDGNLNGPREDALNEFIKLARKPEVLFTYLNDLFFREIKPTFGQLSVEDVRSKFYLKSLTCSEKGKFEFGFHAIEKDVFVELFFRNGIVKEVHIDEGCCKYV</sequence>
<gene>
    <name evidence="1" type="ORF">RI845_13260</name>
</gene>